<dbReference type="InterPro" id="IPR029063">
    <property type="entry name" value="SAM-dependent_MTases_sf"/>
</dbReference>
<feature type="active site" description="Nucleophile" evidence="13">
    <location>
        <position position="366"/>
    </location>
</feature>
<evidence type="ECO:0000256" key="11">
    <source>
        <dbReference type="ARBA" id="ARBA00031088"/>
    </source>
</evidence>
<dbReference type="SUPFAM" id="SSF53335">
    <property type="entry name" value="S-adenosyl-L-methionine-dependent methyltransferases"/>
    <property type="match status" value="1"/>
</dbReference>
<dbReference type="InterPro" id="IPR006027">
    <property type="entry name" value="NusB_RsmB_TIM44"/>
</dbReference>
<organism evidence="15 16">
    <name type="scientific">Kandleria vitulina DSM 20405</name>
    <dbReference type="NCBI Taxonomy" id="1410657"/>
    <lineage>
        <taxon>Bacteria</taxon>
        <taxon>Bacillati</taxon>
        <taxon>Bacillota</taxon>
        <taxon>Erysipelotrichia</taxon>
        <taxon>Erysipelotrichales</taxon>
        <taxon>Coprobacillaceae</taxon>
        <taxon>Kandleria</taxon>
    </lineage>
</organism>
<evidence type="ECO:0000256" key="4">
    <source>
        <dbReference type="ARBA" id="ARBA00022490"/>
    </source>
</evidence>
<keyword evidence="4" id="KW-0963">Cytoplasm</keyword>
<dbReference type="Gene3D" id="3.30.70.1170">
    <property type="entry name" value="Sun protein, domain 3"/>
    <property type="match status" value="1"/>
</dbReference>
<dbReference type="InterPro" id="IPR049560">
    <property type="entry name" value="MeTrfase_RsmB-F_NOP2_cat"/>
</dbReference>
<feature type="binding site" evidence="13">
    <location>
        <position position="270"/>
    </location>
    <ligand>
        <name>S-adenosyl-L-methionine</name>
        <dbReference type="ChEBI" id="CHEBI:59789"/>
    </ligand>
</feature>
<feature type="domain" description="SAM-dependent MTase RsmB/NOP-type" evidence="14">
    <location>
        <begin position="145"/>
        <end position="413"/>
    </location>
</feature>
<dbReference type="Gene3D" id="3.40.50.150">
    <property type="entry name" value="Vaccinia Virus protein VP39"/>
    <property type="match status" value="1"/>
</dbReference>
<dbReference type="GO" id="GO:0006355">
    <property type="term" value="P:regulation of DNA-templated transcription"/>
    <property type="evidence" value="ECO:0007669"/>
    <property type="project" value="InterPro"/>
</dbReference>
<dbReference type="PATRIC" id="fig|1410657.5.peg.1150"/>
<feature type="binding site" evidence="13">
    <location>
        <begin position="246"/>
        <end position="252"/>
    </location>
    <ligand>
        <name>S-adenosyl-L-methionine</name>
        <dbReference type="ChEBI" id="CHEBI:59789"/>
    </ligand>
</feature>
<evidence type="ECO:0000256" key="13">
    <source>
        <dbReference type="PROSITE-ProRule" id="PRU01023"/>
    </source>
</evidence>
<name>A0A0R2HLR2_9FIRM</name>
<evidence type="ECO:0000313" key="16">
    <source>
        <dbReference type="Proteomes" id="UP000051841"/>
    </source>
</evidence>
<evidence type="ECO:0000256" key="6">
    <source>
        <dbReference type="ARBA" id="ARBA00022603"/>
    </source>
</evidence>
<dbReference type="GO" id="GO:0003723">
    <property type="term" value="F:RNA binding"/>
    <property type="evidence" value="ECO:0007669"/>
    <property type="project" value="UniProtKB-UniRule"/>
</dbReference>
<comment type="function">
    <text evidence="1">Specifically methylates the cytosine at position 967 (m5C967) of 16S rRNA.</text>
</comment>
<accession>A0A0R2HLR2</accession>
<evidence type="ECO:0000256" key="5">
    <source>
        <dbReference type="ARBA" id="ARBA00022552"/>
    </source>
</evidence>
<dbReference type="EC" id="2.1.1.176" evidence="3"/>
<evidence type="ECO:0000256" key="1">
    <source>
        <dbReference type="ARBA" id="ARBA00002724"/>
    </source>
</evidence>
<keyword evidence="5" id="KW-0698">rRNA processing</keyword>
<dbReference type="AlphaFoldDB" id="A0A0R2HLR2"/>
<feature type="binding site" evidence="13">
    <location>
        <position position="314"/>
    </location>
    <ligand>
        <name>S-adenosyl-L-methionine</name>
        <dbReference type="ChEBI" id="CHEBI:59789"/>
    </ligand>
</feature>
<dbReference type="NCBIfam" id="NF011494">
    <property type="entry name" value="PRK14902.1"/>
    <property type="match status" value="1"/>
</dbReference>
<comment type="catalytic activity">
    <reaction evidence="12">
        <text>cytidine(967) in 16S rRNA + S-adenosyl-L-methionine = 5-methylcytidine(967) in 16S rRNA + S-adenosyl-L-homocysteine + H(+)</text>
        <dbReference type="Rhea" id="RHEA:42748"/>
        <dbReference type="Rhea" id="RHEA-COMP:10219"/>
        <dbReference type="Rhea" id="RHEA-COMP:10220"/>
        <dbReference type="ChEBI" id="CHEBI:15378"/>
        <dbReference type="ChEBI" id="CHEBI:57856"/>
        <dbReference type="ChEBI" id="CHEBI:59789"/>
        <dbReference type="ChEBI" id="CHEBI:74483"/>
        <dbReference type="ChEBI" id="CHEBI:82748"/>
        <dbReference type="EC" id="2.1.1.176"/>
    </reaction>
</comment>
<evidence type="ECO:0000256" key="8">
    <source>
        <dbReference type="ARBA" id="ARBA00022691"/>
    </source>
</evidence>
<dbReference type="Proteomes" id="UP000051841">
    <property type="component" value="Unassembled WGS sequence"/>
</dbReference>
<sequence>MERELALMILSDYERNQTFLNIALNHAFQVQKKDFSKELVTALVYGTIQHRLMLEYQLEPSVKGKRIKLFERMVLLMSMYEHLYMNMPDYAIVNEAVRIVKKKRGRQAASFVNAILRNSFEHKRSLDDLKKEERLSIETSHPLWMVKMFIKQYGFKTCEKILHANNEVPLKSARVNTLKISREALLEKDHRFIASSHSEDCVFYQGGTIAESEAFKNGWVTIQDESSQLVGRFLSPDKGSRVLDMCCAPGSKTTHLSAIMDNTGSIDAYDLYAHKIHLVEDNAKRLGVTNLTTHVGDSTDIHCFEGEYDYILLDGPCSGLGVLARKPEIRYHDSNAMDEIILLQKKLLENAYTLCKNKGIIVYSTCTLNKKENEKQVEAFIKAHPDMHILEERTVLPYELHSDGFYMCRLRKD</sequence>
<feature type="binding site" evidence="13">
    <location>
        <position position="297"/>
    </location>
    <ligand>
        <name>S-adenosyl-L-methionine</name>
        <dbReference type="ChEBI" id="CHEBI:59789"/>
    </ligand>
</feature>
<evidence type="ECO:0000259" key="14">
    <source>
        <dbReference type="PROSITE" id="PS51686"/>
    </source>
</evidence>
<keyword evidence="16" id="KW-1185">Reference proteome</keyword>
<dbReference type="InterPro" id="IPR004573">
    <property type="entry name" value="rRNA_ssu_MeTfrase_B"/>
</dbReference>
<evidence type="ECO:0000256" key="7">
    <source>
        <dbReference type="ARBA" id="ARBA00022679"/>
    </source>
</evidence>
<dbReference type="InterPro" id="IPR023267">
    <property type="entry name" value="RCMT"/>
</dbReference>
<dbReference type="SUPFAM" id="SSF48013">
    <property type="entry name" value="NusB-like"/>
    <property type="match status" value="1"/>
</dbReference>
<dbReference type="Pfam" id="PF01029">
    <property type="entry name" value="NusB"/>
    <property type="match status" value="1"/>
</dbReference>
<dbReference type="NCBIfam" id="TIGR00563">
    <property type="entry name" value="rsmB"/>
    <property type="match status" value="1"/>
</dbReference>
<protein>
    <recommendedName>
        <fullName evidence="3">16S rRNA (cytosine(967)-C(5))-methyltransferase</fullName>
        <ecNumber evidence="3">2.1.1.176</ecNumber>
    </recommendedName>
    <alternativeName>
        <fullName evidence="10">16S rRNA m5C967 methyltransferase</fullName>
    </alternativeName>
    <alternativeName>
        <fullName evidence="11">rRNA (cytosine-C(5)-)-methyltransferase RsmB</fullName>
    </alternativeName>
</protein>
<reference evidence="15 16" key="1">
    <citation type="journal article" date="2015" name="Genome Announc.">
        <title>Expanding the biotechnology potential of lactobacilli through comparative genomics of 213 strains and associated genera.</title>
        <authorList>
            <person name="Sun Z."/>
            <person name="Harris H.M."/>
            <person name="McCann A."/>
            <person name="Guo C."/>
            <person name="Argimon S."/>
            <person name="Zhang W."/>
            <person name="Yang X."/>
            <person name="Jeffery I.B."/>
            <person name="Cooney J.C."/>
            <person name="Kagawa T.F."/>
            <person name="Liu W."/>
            <person name="Song Y."/>
            <person name="Salvetti E."/>
            <person name="Wrobel A."/>
            <person name="Rasinkangas P."/>
            <person name="Parkhill J."/>
            <person name="Rea M.C."/>
            <person name="O'Sullivan O."/>
            <person name="Ritari J."/>
            <person name="Douillard F.P."/>
            <person name="Paul Ross R."/>
            <person name="Yang R."/>
            <person name="Briner A.E."/>
            <person name="Felis G.E."/>
            <person name="de Vos W.M."/>
            <person name="Barrangou R."/>
            <person name="Klaenhammer T.R."/>
            <person name="Caufield P.W."/>
            <person name="Cui Y."/>
            <person name="Zhang H."/>
            <person name="O'Toole P.W."/>
        </authorList>
    </citation>
    <scope>NUCLEOTIDE SEQUENCE [LARGE SCALE GENOMIC DNA]</scope>
    <source>
        <strain evidence="15 16">DSM 20405</strain>
    </source>
</reference>
<keyword evidence="6 13" id="KW-0489">Methyltransferase</keyword>
<dbReference type="GO" id="GO:0008649">
    <property type="term" value="F:rRNA methyltransferase activity"/>
    <property type="evidence" value="ECO:0007669"/>
    <property type="project" value="InterPro"/>
</dbReference>
<proteinExistence type="inferred from homology"/>
<dbReference type="PANTHER" id="PTHR22807">
    <property type="entry name" value="NOP2 YEAST -RELATED NOL1/NOP2/FMU SUN DOMAIN-CONTAINING"/>
    <property type="match status" value="1"/>
</dbReference>
<dbReference type="Pfam" id="PF01189">
    <property type="entry name" value="Methyltr_RsmB-F"/>
    <property type="match status" value="1"/>
</dbReference>
<keyword evidence="9 13" id="KW-0694">RNA-binding</keyword>
<evidence type="ECO:0000313" key="15">
    <source>
        <dbReference type="EMBL" id="KRN51036.1"/>
    </source>
</evidence>
<dbReference type="InterPro" id="IPR001678">
    <property type="entry name" value="MeTrfase_RsmB-F_NOP2_dom"/>
</dbReference>
<dbReference type="PANTHER" id="PTHR22807:SF53">
    <property type="entry name" value="RIBOSOMAL RNA SMALL SUBUNIT METHYLTRANSFERASE B-RELATED"/>
    <property type="match status" value="1"/>
</dbReference>
<dbReference type="PROSITE" id="PS51686">
    <property type="entry name" value="SAM_MT_RSMB_NOP"/>
    <property type="match status" value="1"/>
</dbReference>
<keyword evidence="7 13" id="KW-0808">Transferase</keyword>
<dbReference type="CDD" id="cd02440">
    <property type="entry name" value="AdoMet_MTases"/>
    <property type="match status" value="1"/>
</dbReference>
<dbReference type="PRINTS" id="PR02008">
    <property type="entry name" value="RCMTFAMILY"/>
</dbReference>
<dbReference type="EMBL" id="JQBL01000003">
    <property type="protein sequence ID" value="KRN51036.1"/>
    <property type="molecule type" value="Genomic_DNA"/>
</dbReference>
<keyword evidence="8 13" id="KW-0949">S-adenosyl-L-methionine</keyword>
<dbReference type="InterPro" id="IPR054728">
    <property type="entry name" value="RsmB-like_ferredoxin"/>
</dbReference>
<comment type="similarity">
    <text evidence="13">Belongs to the class I-like SAM-binding methyltransferase superfamily. RsmB/NOP family.</text>
</comment>
<evidence type="ECO:0000256" key="3">
    <source>
        <dbReference type="ARBA" id="ARBA00012140"/>
    </source>
</evidence>
<gene>
    <name evidence="15" type="ORF">IV49_GL001109</name>
</gene>
<dbReference type="Pfam" id="PF22458">
    <property type="entry name" value="RsmF-B_ferredox"/>
    <property type="match status" value="1"/>
</dbReference>
<dbReference type="Gene3D" id="1.10.940.10">
    <property type="entry name" value="NusB-like"/>
    <property type="match status" value="1"/>
</dbReference>
<comment type="subcellular location">
    <subcellularLocation>
        <location evidence="2">Cytoplasm</location>
    </subcellularLocation>
</comment>
<dbReference type="InterPro" id="IPR035926">
    <property type="entry name" value="NusB-like_sf"/>
</dbReference>
<evidence type="ECO:0000256" key="12">
    <source>
        <dbReference type="ARBA" id="ARBA00047283"/>
    </source>
</evidence>
<evidence type="ECO:0000256" key="2">
    <source>
        <dbReference type="ARBA" id="ARBA00004496"/>
    </source>
</evidence>
<dbReference type="GO" id="GO:0005737">
    <property type="term" value="C:cytoplasm"/>
    <property type="evidence" value="ECO:0007669"/>
    <property type="project" value="UniProtKB-SubCell"/>
</dbReference>
<evidence type="ECO:0000256" key="10">
    <source>
        <dbReference type="ARBA" id="ARBA00030399"/>
    </source>
</evidence>
<comment type="caution">
    <text evidence="15">The sequence shown here is derived from an EMBL/GenBank/DDBJ whole genome shotgun (WGS) entry which is preliminary data.</text>
</comment>
<evidence type="ECO:0000256" key="9">
    <source>
        <dbReference type="ARBA" id="ARBA00022884"/>
    </source>
</evidence>
<dbReference type="RefSeq" id="WP_031588647.1">
    <property type="nucleotide sequence ID" value="NZ_JNKN01000004.1"/>
</dbReference>